<comment type="caution">
    <text evidence="7">The sequence shown here is derived from an EMBL/GenBank/DDBJ whole genome shotgun (WGS) entry which is preliminary data.</text>
</comment>
<evidence type="ECO:0000313" key="8">
    <source>
        <dbReference type="Proteomes" id="UP000432089"/>
    </source>
</evidence>
<feature type="transmembrane region" description="Helical" evidence="6">
    <location>
        <begin position="64"/>
        <end position="84"/>
    </location>
</feature>
<dbReference type="AlphaFoldDB" id="A0A7V7PLL7"/>
<reference evidence="7 8" key="1">
    <citation type="submission" date="2019-09" db="EMBL/GenBank/DDBJ databases">
        <title>YIM 132180 draft genome.</title>
        <authorList>
            <person name="Zhang K."/>
        </authorList>
    </citation>
    <scope>NUCLEOTIDE SEQUENCE [LARGE SCALE GENOMIC DNA]</scope>
    <source>
        <strain evidence="7 8">YIM 132180</strain>
    </source>
</reference>
<dbReference type="InterPro" id="IPR005495">
    <property type="entry name" value="LptG/LptF_permease"/>
</dbReference>
<dbReference type="Proteomes" id="UP000432089">
    <property type="component" value="Unassembled WGS sequence"/>
</dbReference>
<keyword evidence="4 6" id="KW-1133">Transmembrane helix</keyword>
<dbReference type="PANTHER" id="PTHR33529:SF2">
    <property type="entry name" value="LIPOPOLYSACCHARIDE EXPORT SYSTEM PERMEASE PROTEIN LPTG"/>
    <property type="match status" value="1"/>
</dbReference>
<evidence type="ECO:0000256" key="3">
    <source>
        <dbReference type="ARBA" id="ARBA00022692"/>
    </source>
</evidence>
<evidence type="ECO:0000256" key="1">
    <source>
        <dbReference type="ARBA" id="ARBA00004651"/>
    </source>
</evidence>
<proteinExistence type="predicted"/>
<accession>A0A7V7PLL7</accession>
<dbReference type="RefSeq" id="WP_150972435.1">
    <property type="nucleotide sequence ID" value="NZ_VZDO01000018.1"/>
</dbReference>
<keyword evidence="3 6" id="KW-0812">Transmembrane</keyword>
<dbReference type="Pfam" id="PF03739">
    <property type="entry name" value="LptF_LptG"/>
    <property type="match status" value="1"/>
</dbReference>
<feature type="transmembrane region" description="Helical" evidence="6">
    <location>
        <begin position="39"/>
        <end position="55"/>
    </location>
</feature>
<feature type="transmembrane region" description="Helical" evidence="6">
    <location>
        <begin position="325"/>
        <end position="346"/>
    </location>
</feature>
<gene>
    <name evidence="7" type="ORF">F6X38_18905</name>
</gene>
<keyword evidence="8" id="KW-1185">Reference proteome</keyword>
<organism evidence="7 8">
    <name type="scientific">Plantimonas leprariae</name>
    <dbReference type="NCBI Taxonomy" id="2615207"/>
    <lineage>
        <taxon>Bacteria</taxon>
        <taxon>Pseudomonadati</taxon>
        <taxon>Pseudomonadota</taxon>
        <taxon>Alphaproteobacteria</taxon>
        <taxon>Hyphomicrobiales</taxon>
        <taxon>Aurantimonadaceae</taxon>
        <taxon>Plantimonas</taxon>
    </lineage>
</organism>
<name>A0A7V7PLL7_9HYPH</name>
<evidence type="ECO:0000256" key="4">
    <source>
        <dbReference type="ARBA" id="ARBA00022989"/>
    </source>
</evidence>
<feature type="transmembrane region" description="Helical" evidence="6">
    <location>
        <begin position="298"/>
        <end position="319"/>
    </location>
</feature>
<dbReference type="GO" id="GO:0043190">
    <property type="term" value="C:ATP-binding cassette (ABC) transporter complex"/>
    <property type="evidence" value="ECO:0007669"/>
    <property type="project" value="TreeGrafter"/>
</dbReference>
<sequence>MITLASYLSSRLLLTALGTVAVLGALVQILDLLDTTEDILAMGEGASGFLFYVAMRTPSILPEVLPLGVLLATLFVLAPLVRHGEIVAMRAAGMHVGRIFLAMLPALVVIALGHYAIADGMRPPAERRLAEWWAENGVKTNKPVWLKIDGRIVEAGRVLDGGRRLENVRIFDRDLLDAVSTRTVAGAARYAEGRWTLDDATVTDLRRQEIGTGRPADGVWNTRLRPRDVIEAMAPDANVSVGAAYDVLVGRRLAVAAPSVYATALQRAFAEPASDFVMLLLALPLAFASWRDGRSGRVFILSLGAGLVFLLTDGVVATLGRAGVIQPALAAWSPSVGFAILAFLLLRRLEGVRHPRGGTA</sequence>
<evidence type="ECO:0000256" key="5">
    <source>
        <dbReference type="ARBA" id="ARBA00023136"/>
    </source>
</evidence>
<comment type="subcellular location">
    <subcellularLocation>
        <location evidence="1">Cell membrane</location>
        <topology evidence="1">Multi-pass membrane protein</topology>
    </subcellularLocation>
</comment>
<keyword evidence="5 6" id="KW-0472">Membrane</keyword>
<evidence type="ECO:0000256" key="2">
    <source>
        <dbReference type="ARBA" id="ARBA00022475"/>
    </source>
</evidence>
<dbReference type="EMBL" id="VZDO01000018">
    <property type="protein sequence ID" value="KAB0677193.1"/>
    <property type="molecule type" value="Genomic_DNA"/>
</dbReference>
<feature type="transmembrane region" description="Helical" evidence="6">
    <location>
        <begin position="12"/>
        <end position="33"/>
    </location>
</feature>
<feature type="transmembrane region" description="Helical" evidence="6">
    <location>
        <begin position="96"/>
        <end position="118"/>
    </location>
</feature>
<evidence type="ECO:0000313" key="7">
    <source>
        <dbReference type="EMBL" id="KAB0677193.1"/>
    </source>
</evidence>
<dbReference type="GO" id="GO:0015920">
    <property type="term" value="P:lipopolysaccharide transport"/>
    <property type="evidence" value="ECO:0007669"/>
    <property type="project" value="TreeGrafter"/>
</dbReference>
<protein>
    <submittedName>
        <fullName evidence="7">YjgP/YjgQ family permease</fullName>
    </submittedName>
</protein>
<dbReference type="PANTHER" id="PTHR33529">
    <property type="entry name" value="SLR0882 PROTEIN-RELATED"/>
    <property type="match status" value="1"/>
</dbReference>
<evidence type="ECO:0000256" key="6">
    <source>
        <dbReference type="SAM" id="Phobius"/>
    </source>
</evidence>
<keyword evidence="2" id="KW-1003">Cell membrane</keyword>